<feature type="compositionally biased region" description="Basic and acidic residues" evidence="2">
    <location>
        <begin position="135"/>
        <end position="145"/>
    </location>
</feature>
<sequence>MATNNKRIVGYLPPEYHNKLREYMKEQSLTESAALVRIVRQFFSRAVSSDVPQTTEEKDDTIASLEADMARVLHRLMVLEEEVASIQQRRVGKSQAYPFSRPPLLPPLPEDQLATRLGVMPSSIKEAAQKGEDYFKDWSKRKDPGSRAWQKRGNLFHPLYD</sequence>
<keyword evidence="1" id="KW-0175">Coiled coil</keyword>
<evidence type="ECO:0000256" key="2">
    <source>
        <dbReference type="SAM" id="MobiDB-lite"/>
    </source>
</evidence>
<dbReference type="Proteomes" id="UP000641646">
    <property type="component" value="Unassembled WGS sequence"/>
</dbReference>
<protein>
    <submittedName>
        <fullName evidence="3">Uncharacterized protein</fullName>
    </submittedName>
</protein>
<organism evidence="3 4">
    <name type="scientific">Aerosakkonema funiforme FACHB-1375</name>
    <dbReference type="NCBI Taxonomy" id="2949571"/>
    <lineage>
        <taxon>Bacteria</taxon>
        <taxon>Bacillati</taxon>
        <taxon>Cyanobacteriota</taxon>
        <taxon>Cyanophyceae</taxon>
        <taxon>Oscillatoriophycideae</taxon>
        <taxon>Aerosakkonematales</taxon>
        <taxon>Aerosakkonemataceae</taxon>
        <taxon>Aerosakkonema</taxon>
    </lineage>
</organism>
<dbReference type="RefSeq" id="WP_190467632.1">
    <property type="nucleotide sequence ID" value="NZ_JACJPW010000054.1"/>
</dbReference>
<keyword evidence="4" id="KW-1185">Reference proteome</keyword>
<accession>A0A926ZJW6</accession>
<evidence type="ECO:0000313" key="4">
    <source>
        <dbReference type="Proteomes" id="UP000641646"/>
    </source>
</evidence>
<evidence type="ECO:0000313" key="3">
    <source>
        <dbReference type="EMBL" id="MBD2183396.1"/>
    </source>
</evidence>
<reference evidence="3" key="1">
    <citation type="journal article" date="2015" name="ISME J.">
        <title>Draft Genome Sequence of Streptomyces incarnatus NRRL8089, which Produces the Nucleoside Antibiotic Sinefungin.</title>
        <authorList>
            <person name="Oshima K."/>
            <person name="Hattori M."/>
            <person name="Shimizu H."/>
            <person name="Fukuda K."/>
            <person name="Nemoto M."/>
            <person name="Inagaki K."/>
            <person name="Tamura T."/>
        </authorList>
    </citation>
    <scope>NUCLEOTIDE SEQUENCE</scope>
    <source>
        <strain evidence="3">FACHB-1375</strain>
    </source>
</reference>
<evidence type="ECO:0000256" key="1">
    <source>
        <dbReference type="SAM" id="Coils"/>
    </source>
</evidence>
<dbReference type="AlphaFoldDB" id="A0A926ZJW6"/>
<feature type="coiled-coil region" evidence="1">
    <location>
        <begin position="62"/>
        <end position="89"/>
    </location>
</feature>
<feature type="region of interest" description="Disordered" evidence="2">
    <location>
        <begin position="135"/>
        <end position="161"/>
    </location>
</feature>
<comment type="caution">
    <text evidence="3">The sequence shown here is derived from an EMBL/GenBank/DDBJ whole genome shotgun (WGS) entry which is preliminary data.</text>
</comment>
<proteinExistence type="predicted"/>
<reference evidence="3" key="2">
    <citation type="submission" date="2020-08" db="EMBL/GenBank/DDBJ databases">
        <authorList>
            <person name="Chen M."/>
            <person name="Teng W."/>
            <person name="Zhao L."/>
            <person name="Hu C."/>
            <person name="Zhou Y."/>
            <person name="Han B."/>
            <person name="Song L."/>
            <person name="Shu W."/>
        </authorList>
    </citation>
    <scope>NUCLEOTIDE SEQUENCE</scope>
    <source>
        <strain evidence="3">FACHB-1375</strain>
    </source>
</reference>
<name>A0A926ZJW6_9CYAN</name>
<dbReference type="EMBL" id="JACJPW010000054">
    <property type="protein sequence ID" value="MBD2183396.1"/>
    <property type="molecule type" value="Genomic_DNA"/>
</dbReference>
<gene>
    <name evidence="3" type="ORF">H6G03_20425</name>
</gene>